<keyword evidence="6" id="KW-0805">Transcription regulation</keyword>
<evidence type="ECO:0000313" key="10">
    <source>
        <dbReference type="EMBL" id="KAA8594464.1"/>
    </source>
</evidence>
<proteinExistence type="inferred from homology"/>
<dbReference type="SMART" id="SM00692">
    <property type="entry name" value="DM3"/>
    <property type="match status" value="1"/>
</dbReference>
<dbReference type="GO" id="GO:0005654">
    <property type="term" value="C:nucleoplasm"/>
    <property type="evidence" value="ECO:0007669"/>
    <property type="project" value="UniProtKB-SubCell"/>
</dbReference>
<name>A0A5J5DM62_9PERO</name>
<dbReference type="GO" id="GO:0001935">
    <property type="term" value="P:endothelial cell proliferation"/>
    <property type="evidence" value="ECO:0007669"/>
    <property type="project" value="UniProtKB-UniRule"/>
</dbReference>
<protein>
    <recommendedName>
        <fullName evidence="6">THAP domain-containing protein 1</fullName>
    </recommendedName>
</protein>
<dbReference type="PANTHER" id="PTHR46600:SF7">
    <property type="entry name" value="SI:DKEY-228B2.6-RELATED"/>
    <property type="match status" value="1"/>
</dbReference>
<sequence length="226" mass="25985">MAAQACSPAFFNCLWLQPLGSARLLRLLSSLTSSLLTFPMKDKDRLQQWIHNVKRKSWTPNKHSRLCCLHFTQDCFIHGYGRVTLKPDAVPTIFYPHYHVKARVRHTRVSKNTTVSKTDSARRARKLRNVSHDHDYIGCTPSEQQTIEMSIARSIRSRSADHGAYTLKNTNKRKASSVESSLPSSEKKLKKLQEQRVRRLKQKVKSLSSVVTDLKEKLDSTKDIKR</sequence>
<evidence type="ECO:0000313" key="11">
    <source>
        <dbReference type="Proteomes" id="UP000327493"/>
    </source>
</evidence>
<dbReference type="Proteomes" id="UP000327493">
    <property type="component" value="Chromosome 2"/>
</dbReference>
<dbReference type="SUPFAM" id="SSF57716">
    <property type="entry name" value="Glucocorticoid receptor-like (DNA-binding domain)"/>
    <property type="match status" value="1"/>
</dbReference>
<dbReference type="SMART" id="SM00980">
    <property type="entry name" value="THAP"/>
    <property type="match status" value="1"/>
</dbReference>
<dbReference type="GO" id="GO:0003700">
    <property type="term" value="F:DNA-binding transcription factor activity"/>
    <property type="evidence" value="ECO:0007669"/>
    <property type="project" value="UniProtKB-UniRule"/>
</dbReference>
<keyword evidence="4 5" id="KW-0238">DNA-binding</keyword>
<comment type="similarity">
    <text evidence="6">Belongs to the THAP1 family.</text>
</comment>
<reference evidence="10 11" key="1">
    <citation type="submission" date="2019-08" db="EMBL/GenBank/DDBJ databases">
        <title>A chromosome-level genome assembly, high-density linkage maps, and genome scans reveal the genomic architecture of hybrid incompatibilities underlying speciation via character displacement in darters (Percidae: Etheostominae).</title>
        <authorList>
            <person name="Moran R.L."/>
            <person name="Catchen J.M."/>
            <person name="Fuller R.C."/>
        </authorList>
    </citation>
    <scope>NUCLEOTIDE SEQUENCE [LARGE SCALE GENOMIC DNA]</scope>
    <source>
        <strain evidence="10">EspeVRDwgs_2016</strain>
        <tissue evidence="10">Muscle</tissue>
    </source>
</reference>
<keyword evidence="6" id="KW-0804">Transcription</keyword>
<evidence type="ECO:0000256" key="1">
    <source>
        <dbReference type="ARBA" id="ARBA00022723"/>
    </source>
</evidence>
<comment type="caution">
    <text evidence="10">The sequence shown here is derived from an EMBL/GenBank/DDBJ whole genome shotgun (WGS) entry which is preliminary data.</text>
</comment>
<dbReference type="GO" id="GO:0000978">
    <property type="term" value="F:RNA polymerase II cis-regulatory region sequence-specific DNA binding"/>
    <property type="evidence" value="ECO:0007669"/>
    <property type="project" value="TreeGrafter"/>
</dbReference>
<keyword evidence="6" id="KW-0539">Nucleus</keyword>
<evidence type="ECO:0000256" key="7">
    <source>
        <dbReference type="SAM" id="MobiDB-lite"/>
    </source>
</evidence>
<feature type="region of interest" description="Disordered" evidence="7">
    <location>
        <begin position="170"/>
        <end position="208"/>
    </location>
</feature>
<feature type="chain" id="PRO_5023872361" description="THAP domain-containing protein 1" evidence="8">
    <location>
        <begin position="23"/>
        <end position="226"/>
    </location>
</feature>
<evidence type="ECO:0000256" key="3">
    <source>
        <dbReference type="ARBA" id="ARBA00022833"/>
    </source>
</evidence>
<dbReference type="InterPro" id="IPR006612">
    <property type="entry name" value="THAP_Znf"/>
</dbReference>
<keyword evidence="3" id="KW-0862">Zinc</keyword>
<dbReference type="InterPro" id="IPR026516">
    <property type="entry name" value="THAP1/10"/>
</dbReference>
<dbReference type="EMBL" id="VOFY01000002">
    <property type="protein sequence ID" value="KAA8594464.1"/>
    <property type="molecule type" value="Genomic_DNA"/>
</dbReference>
<dbReference type="AlphaFoldDB" id="A0A5J5DM62"/>
<feature type="signal peptide" evidence="8">
    <location>
        <begin position="1"/>
        <end position="22"/>
    </location>
</feature>
<dbReference type="Pfam" id="PF05485">
    <property type="entry name" value="THAP"/>
    <property type="match status" value="1"/>
</dbReference>
<feature type="compositionally biased region" description="Basic and acidic residues" evidence="7">
    <location>
        <begin position="185"/>
        <end position="197"/>
    </location>
</feature>
<gene>
    <name evidence="10" type="ORF">FQN60_011599</name>
</gene>
<comment type="function">
    <text evidence="6">DNA-binding transcription regulator that regulates endothelial cell proliferation and G1/S cell-cycle progression. Specifically binds the 5'-[AT]NTNN[GT]GGCA[AGT]-3' core DNA sequence and acts by modulating expression of pRB-E2F cell-cycle target genes.</text>
</comment>
<accession>A0A5J5DM62</accession>
<keyword evidence="6" id="KW-0175">Coiled coil</keyword>
<organism evidence="10 11">
    <name type="scientific">Etheostoma spectabile</name>
    <name type="common">orangethroat darter</name>
    <dbReference type="NCBI Taxonomy" id="54343"/>
    <lineage>
        <taxon>Eukaryota</taxon>
        <taxon>Metazoa</taxon>
        <taxon>Chordata</taxon>
        <taxon>Craniata</taxon>
        <taxon>Vertebrata</taxon>
        <taxon>Euteleostomi</taxon>
        <taxon>Actinopterygii</taxon>
        <taxon>Neopterygii</taxon>
        <taxon>Teleostei</taxon>
        <taxon>Neoteleostei</taxon>
        <taxon>Acanthomorphata</taxon>
        <taxon>Eupercaria</taxon>
        <taxon>Perciformes</taxon>
        <taxon>Percoidei</taxon>
        <taxon>Percidae</taxon>
        <taxon>Etheostomatinae</taxon>
        <taxon>Etheostoma</taxon>
    </lineage>
</organism>
<dbReference type="PROSITE" id="PS50950">
    <property type="entry name" value="ZF_THAP"/>
    <property type="match status" value="1"/>
</dbReference>
<evidence type="ECO:0000259" key="9">
    <source>
        <dbReference type="PROSITE" id="PS50950"/>
    </source>
</evidence>
<dbReference type="PANTHER" id="PTHR46600">
    <property type="entry name" value="THAP DOMAIN-CONTAINING"/>
    <property type="match status" value="1"/>
</dbReference>
<keyword evidence="1" id="KW-0479">Metal-binding</keyword>
<evidence type="ECO:0000256" key="5">
    <source>
        <dbReference type="PROSITE-ProRule" id="PRU00309"/>
    </source>
</evidence>
<evidence type="ECO:0000256" key="8">
    <source>
        <dbReference type="SAM" id="SignalP"/>
    </source>
</evidence>
<dbReference type="GO" id="GO:0008270">
    <property type="term" value="F:zinc ion binding"/>
    <property type="evidence" value="ECO:0007669"/>
    <property type="project" value="UniProtKB-KW"/>
</dbReference>
<keyword evidence="2 5" id="KW-0863">Zinc-finger</keyword>
<evidence type="ECO:0000256" key="6">
    <source>
        <dbReference type="RuleBase" id="RU369073"/>
    </source>
</evidence>
<keyword evidence="6" id="KW-0131">Cell cycle</keyword>
<comment type="subcellular location">
    <subcellularLocation>
        <location evidence="6">Nucleus</location>
        <location evidence="6">Nucleoplasm</location>
    </subcellularLocation>
</comment>
<evidence type="ECO:0000256" key="4">
    <source>
        <dbReference type="ARBA" id="ARBA00023125"/>
    </source>
</evidence>
<keyword evidence="11" id="KW-1185">Reference proteome</keyword>
<keyword evidence="8" id="KW-0732">Signal</keyword>
<feature type="domain" description="THAP-type" evidence="9">
    <location>
        <begin position="1"/>
        <end position="94"/>
    </location>
</feature>
<evidence type="ECO:0000256" key="2">
    <source>
        <dbReference type="ARBA" id="ARBA00022771"/>
    </source>
</evidence>
<dbReference type="GO" id="GO:0006357">
    <property type="term" value="P:regulation of transcription by RNA polymerase II"/>
    <property type="evidence" value="ECO:0007669"/>
    <property type="project" value="TreeGrafter"/>
</dbReference>